<protein>
    <submittedName>
        <fullName evidence="1">Uncharacterized protein</fullName>
    </submittedName>
</protein>
<evidence type="ECO:0000313" key="1">
    <source>
        <dbReference type="EMBL" id="KAF4735002.1"/>
    </source>
</evidence>
<name>A0A7J6SR15_PEROL</name>
<dbReference type="AlphaFoldDB" id="A0A7J6SR15"/>
<dbReference type="Proteomes" id="UP000574390">
    <property type="component" value="Unassembled WGS sequence"/>
</dbReference>
<organism evidence="1 2">
    <name type="scientific">Perkinsus olseni</name>
    <name type="common">Perkinsus atlanticus</name>
    <dbReference type="NCBI Taxonomy" id="32597"/>
    <lineage>
        <taxon>Eukaryota</taxon>
        <taxon>Sar</taxon>
        <taxon>Alveolata</taxon>
        <taxon>Perkinsozoa</taxon>
        <taxon>Perkinsea</taxon>
        <taxon>Perkinsida</taxon>
        <taxon>Perkinsidae</taxon>
        <taxon>Perkinsus</taxon>
    </lineage>
</organism>
<comment type="caution">
    <text evidence="1">The sequence shown here is derived from an EMBL/GenBank/DDBJ whole genome shotgun (WGS) entry which is preliminary data.</text>
</comment>
<accession>A0A7J6SR15</accession>
<evidence type="ECO:0000313" key="2">
    <source>
        <dbReference type="Proteomes" id="UP000574390"/>
    </source>
</evidence>
<reference evidence="1 2" key="1">
    <citation type="submission" date="2020-04" db="EMBL/GenBank/DDBJ databases">
        <title>Perkinsus olseni comparative genomics.</title>
        <authorList>
            <person name="Bogema D.R."/>
        </authorList>
    </citation>
    <scope>NUCLEOTIDE SEQUENCE [LARGE SCALE GENOMIC DNA]</scope>
    <source>
        <strain evidence="1">ATCC PRA-205</strain>
    </source>
</reference>
<sequence>MSGVKPDMSGYKPAACAFGHSATTSIGRLAIIPPISGEILDSAEAGGEFVRALWYQARGGFVRALWYQARGGFVRALWYQEKVTARIQRIMLDEMQILVIFNRHM</sequence>
<gene>
    <name evidence="1" type="ORF">FOZ62_015423</name>
</gene>
<dbReference type="EMBL" id="JABANM010013036">
    <property type="protein sequence ID" value="KAF4735002.1"/>
    <property type="molecule type" value="Genomic_DNA"/>
</dbReference>
<proteinExistence type="predicted"/>